<dbReference type="GO" id="GO:0008654">
    <property type="term" value="P:phospholipid biosynthetic process"/>
    <property type="evidence" value="ECO:0007669"/>
    <property type="project" value="TreeGrafter"/>
</dbReference>
<dbReference type="GO" id="GO:0016287">
    <property type="term" value="F:glycerone-phosphate O-acyltransferase activity"/>
    <property type="evidence" value="ECO:0007669"/>
    <property type="project" value="TreeGrafter"/>
</dbReference>
<dbReference type="PANTHER" id="PTHR31605">
    <property type="entry name" value="GLYCEROL-3-PHOSPHATE O-ACYLTRANSFERASE 1"/>
    <property type="match status" value="1"/>
</dbReference>
<keyword evidence="1" id="KW-0175">Coiled coil</keyword>
<comment type="caution">
    <text evidence="4">The sequence shown here is derived from an EMBL/GenBank/DDBJ whole genome shotgun (WGS) entry which is preliminary data.</text>
</comment>
<evidence type="ECO:0000313" key="5">
    <source>
        <dbReference type="Proteomes" id="UP000547674"/>
    </source>
</evidence>
<feature type="domain" description="Phospholipid/glycerol acyltransferase" evidence="3">
    <location>
        <begin position="39"/>
        <end position="167"/>
    </location>
</feature>
<evidence type="ECO:0000259" key="3">
    <source>
        <dbReference type="SMART" id="SM00563"/>
    </source>
</evidence>
<feature type="coiled-coil region" evidence="1">
    <location>
        <begin position="422"/>
        <end position="449"/>
    </location>
</feature>
<feature type="transmembrane region" description="Helical" evidence="2">
    <location>
        <begin position="385"/>
        <end position="406"/>
    </location>
</feature>
<dbReference type="InterPro" id="IPR052744">
    <property type="entry name" value="GPAT/DAPAT"/>
</dbReference>
<proteinExistence type="predicted"/>
<evidence type="ECO:0000256" key="2">
    <source>
        <dbReference type="SAM" id="Phobius"/>
    </source>
</evidence>
<keyword evidence="2" id="KW-1133">Transmembrane helix</keyword>
<accession>A0A7Y2EB71</accession>
<dbReference type="SUPFAM" id="SSF69593">
    <property type="entry name" value="Glycerol-3-phosphate (1)-acyltransferase"/>
    <property type="match status" value="1"/>
</dbReference>
<keyword evidence="2" id="KW-0812">Transmembrane</keyword>
<protein>
    <recommendedName>
        <fullName evidence="3">Phospholipid/glycerol acyltransferase domain-containing protein</fullName>
    </recommendedName>
</protein>
<dbReference type="EMBL" id="JABDJR010000706">
    <property type="protein sequence ID" value="NNF08598.1"/>
    <property type="molecule type" value="Genomic_DNA"/>
</dbReference>
<evidence type="ECO:0000256" key="1">
    <source>
        <dbReference type="SAM" id="Coils"/>
    </source>
</evidence>
<reference evidence="4 5" key="1">
    <citation type="submission" date="2020-03" db="EMBL/GenBank/DDBJ databases">
        <title>Metabolic flexibility allows generalist bacteria to become dominant in a frequently disturbed ecosystem.</title>
        <authorList>
            <person name="Chen Y.-J."/>
            <person name="Leung P.M."/>
            <person name="Bay S.K."/>
            <person name="Hugenholtz P."/>
            <person name="Kessler A.J."/>
            <person name="Shelley G."/>
            <person name="Waite D.W."/>
            <person name="Cook P.L."/>
            <person name="Greening C."/>
        </authorList>
    </citation>
    <scope>NUCLEOTIDE SEQUENCE [LARGE SCALE GENOMIC DNA]</scope>
    <source>
        <strain evidence="4">SS_bin_28</strain>
    </source>
</reference>
<evidence type="ECO:0000313" key="4">
    <source>
        <dbReference type="EMBL" id="NNF08598.1"/>
    </source>
</evidence>
<dbReference type="Pfam" id="PF01553">
    <property type="entry name" value="Acyltransferase"/>
    <property type="match status" value="1"/>
</dbReference>
<dbReference type="SMART" id="SM00563">
    <property type="entry name" value="PlsC"/>
    <property type="match status" value="1"/>
</dbReference>
<sequence>MAKEPITYRIARVVVTATLRFYFRRIEVSAFKEIPKGPVIFAANHPQSITDTLVLGYAVGRMLHYIAHSGLFKNGLKAWFLRSCGVIPVYRPTDQEAGSRDNLEMFSACRAVLEEGGAIGIFPEGTSQVTPKVQPFKTGTARIALESESKHGFNLGVTIVPVGLSFESRRRFRSRVLVTFGQPVHMKVYKDAYARDSYETVHQLTHELEQRTRDLVLDIREASLADFVTRLERFYHDDLIQDPRIQLTSESDFENRQILIREIAKAVEHYRQKEPMLVEHLRVLLSAYTRRLSVFRLSDQQLRDYQAQSVPGTLGKLTAFAALGLPVAAYGLLFNIIPYKATGWVAKRLSPDGTKFHFFQLAVGAVFYLLYYPLLAYLVAQKVGVVWAGVWLLSLIPTGLFARWYAHQVTQQRGRLRVAFINATQKARLQSLRNARSELLAELETALERYLRYRQGT</sequence>
<dbReference type="AlphaFoldDB" id="A0A7Y2EB71"/>
<feature type="transmembrane region" description="Helical" evidence="2">
    <location>
        <begin position="317"/>
        <end position="337"/>
    </location>
</feature>
<dbReference type="Proteomes" id="UP000547674">
    <property type="component" value="Unassembled WGS sequence"/>
</dbReference>
<gene>
    <name evidence="4" type="ORF">HKN21_17685</name>
</gene>
<dbReference type="InterPro" id="IPR002123">
    <property type="entry name" value="Plipid/glycerol_acylTrfase"/>
</dbReference>
<name>A0A7Y2EB71_UNCEI</name>
<keyword evidence="2" id="KW-0472">Membrane</keyword>
<organism evidence="4 5">
    <name type="scientific">Eiseniibacteriota bacterium</name>
    <dbReference type="NCBI Taxonomy" id="2212470"/>
    <lineage>
        <taxon>Bacteria</taxon>
        <taxon>Candidatus Eiseniibacteriota</taxon>
    </lineage>
</organism>
<dbReference type="PANTHER" id="PTHR31605:SF0">
    <property type="entry name" value="GLYCEROL-3-PHOSPHATE O-ACYLTRANSFERASE 1"/>
    <property type="match status" value="1"/>
</dbReference>
<dbReference type="GO" id="GO:0004366">
    <property type="term" value="F:glycerol-3-phosphate O-acyltransferase activity"/>
    <property type="evidence" value="ECO:0007669"/>
    <property type="project" value="TreeGrafter"/>
</dbReference>
<feature type="transmembrane region" description="Helical" evidence="2">
    <location>
        <begin position="358"/>
        <end position="379"/>
    </location>
</feature>